<organism evidence="1 2">
    <name type="scientific">Sinosporangium siamense</name>
    <dbReference type="NCBI Taxonomy" id="1367973"/>
    <lineage>
        <taxon>Bacteria</taxon>
        <taxon>Bacillati</taxon>
        <taxon>Actinomycetota</taxon>
        <taxon>Actinomycetes</taxon>
        <taxon>Streptosporangiales</taxon>
        <taxon>Streptosporangiaceae</taxon>
        <taxon>Sinosporangium</taxon>
    </lineage>
</organism>
<dbReference type="EMBL" id="BOOW01000010">
    <property type="protein sequence ID" value="GII91561.1"/>
    <property type="molecule type" value="Genomic_DNA"/>
</dbReference>
<dbReference type="RefSeq" id="WP_204023245.1">
    <property type="nucleotide sequence ID" value="NZ_BOOW01000010.1"/>
</dbReference>
<reference evidence="1" key="1">
    <citation type="submission" date="2021-01" db="EMBL/GenBank/DDBJ databases">
        <title>Whole genome shotgun sequence of Sinosporangium siamense NBRC 109515.</title>
        <authorList>
            <person name="Komaki H."/>
            <person name="Tamura T."/>
        </authorList>
    </citation>
    <scope>NUCLEOTIDE SEQUENCE</scope>
    <source>
        <strain evidence="1">NBRC 109515</strain>
    </source>
</reference>
<keyword evidence="2" id="KW-1185">Reference proteome</keyword>
<evidence type="ECO:0000313" key="2">
    <source>
        <dbReference type="Proteomes" id="UP000606172"/>
    </source>
</evidence>
<dbReference type="Proteomes" id="UP000606172">
    <property type="component" value="Unassembled WGS sequence"/>
</dbReference>
<gene>
    <name evidence="1" type="ORF">Ssi02_17920</name>
</gene>
<evidence type="ECO:0000313" key="1">
    <source>
        <dbReference type="EMBL" id="GII91561.1"/>
    </source>
</evidence>
<proteinExistence type="predicted"/>
<sequence length="79" mass="8751">MTENSASLPPPDVTHDPVEQAHEHVVEQVRDITRGDKTVIEAPAAFGPGRIDTGLRRLIPITYDIVLHEQQPEESGEDK</sequence>
<accession>A0A919V633</accession>
<name>A0A919V633_9ACTN</name>
<protein>
    <submittedName>
        <fullName evidence="1">Uncharacterized protein</fullName>
    </submittedName>
</protein>
<dbReference type="AlphaFoldDB" id="A0A919V633"/>
<comment type="caution">
    <text evidence="1">The sequence shown here is derived from an EMBL/GenBank/DDBJ whole genome shotgun (WGS) entry which is preliminary data.</text>
</comment>